<dbReference type="AlphaFoldDB" id="A0A850QW31"/>
<evidence type="ECO:0000313" key="1">
    <source>
        <dbReference type="EMBL" id="NVP00225.1"/>
    </source>
</evidence>
<dbReference type="SUPFAM" id="SSF143243">
    <property type="entry name" value="Nqo5-like"/>
    <property type="match status" value="1"/>
</dbReference>
<evidence type="ECO:0000313" key="2">
    <source>
        <dbReference type="Proteomes" id="UP000533429"/>
    </source>
</evidence>
<accession>A0A850QW31</accession>
<dbReference type="Proteomes" id="UP000533429">
    <property type="component" value="Unassembled WGS sequence"/>
</dbReference>
<name>A0A850QW31_PHODD</name>
<organism evidence="1 2">
    <name type="scientific">Photobacterium damselae subsp. damselae</name>
    <name type="common">Listonella damsela</name>
    <dbReference type="NCBI Taxonomy" id="85581"/>
    <lineage>
        <taxon>Bacteria</taxon>
        <taxon>Pseudomonadati</taxon>
        <taxon>Pseudomonadota</taxon>
        <taxon>Gammaproteobacteria</taxon>
        <taxon>Vibrionales</taxon>
        <taxon>Vibrionaceae</taxon>
        <taxon>Photobacterium</taxon>
    </lineage>
</organism>
<dbReference type="InterPro" id="IPR037232">
    <property type="entry name" value="NADH_quin_OxRdtase_su_C/D-like"/>
</dbReference>
<comment type="caution">
    <text evidence="1">The sequence shown here is derived from an EMBL/GenBank/DDBJ whole genome shotgun (WGS) entry which is preliminary data.</text>
</comment>
<sequence length="118" mass="13371">MTSSIFETAINPQRIGKNYVDGVNHFFPSAIIDEEWQTENQVTITVKMTALVDVMKWLYYDQGGWLTVTFGNDERSLNGHFAVYHALSMEGEVKSWVTVKVLVDPVSQEFISITPTIP</sequence>
<proteinExistence type="predicted"/>
<feature type="non-terminal residue" evidence="1">
    <location>
        <position position="118"/>
    </location>
</feature>
<gene>
    <name evidence="1" type="primary">hycE</name>
    <name evidence="1" type="ORF">HWA77_08395</name>
</gene>
<dbReference type="Gene3D" id="3.30.460.80">
    <property type="entry name" value="NADH:ubiquinone oxidoreductase, 30kDa subunit"/>
    <property type="match status" value="1"/>
</dbReference>
<reference evidence="1 2" key="1">
    <citation type="submission" date="2020-06" db="EMBL/GenBank/DDBJ databases">
        <title>Photobacterium damselae subsp. damselae comparative genomics.</title>
        <authorList>
            <person name="Osorio C.R."/>
        </authorList>
    </citation>
    <scope>NUCLEOTIDE SEQUENCE [LARGE SCALE GENOMIC DNA]</scope>
    <source>
        <strain evidence="1 2">TW250/03</strain>
    </source>
</reference>
<protein>
    <submittedName>
        <fullName evidence="1">Hydrogenase large subunit</fullName>
    </submittedName>
</protein>
<dbReference type="EMBL" id="JABXOR010000529">
    <property type="protein sequence ID" value="NVP00225.1"/>
    <property type="molecule type" value="Genomic_DNA"/>
</dbReference>